<evidence type="ECO:0000313" key="1">
    <source>
        <dbReference type="EMBL" id="MBA0668999.1"/>
    </source>
</evidence>
<protein>
    <submittedName>
        <fullName evidence="1">Uncharacterized protein</fullName>
    </submittedName>
</protein>
<proteinExistence type="predicted"/>
<comment type="caution">
    <text evidence="1">The sequence shown here is derived from an EMBL/GenBank/DDBJ whole genome shotgun (WGS) entry which is preliminary data.</text>
</comment>
<reference evidence="1 2" key="1">
    <citation type="journal article" date="2019" name="Genome Biol. Evol.">
        <title>Insights into the evolution of the New World diploid cottons (Gossypium, subgenus Houzingenia) based on genome sequencing.</title>
        <authorList>
            <person name="Grover C.E."/>
            <person name="Arick M.A. 2nd"/>
            <person name="Thrash A."/>
            <person name="Conover J.L."/>
            <person name="Sanders W.S."/>
            <person name="Peterson D.G."/>
            <person name="Frelichowski J.E."/>
            <person name="Scheffler J.A."/>
            <person name="Scheffler B.E."/>
            <person name="Wendel J.F."/>
        </authorList>
    </citation>
    <scope>NUCLEOTIDE SEQUENCE [LARGE SCALE GENOMIC DNA]</scope>
    <source>
        <strain evidence="1">57</strain>
        <tissue evidence="1">Leaf</tissue>
    </source>
</reference>
<dbReference type="EMBL" id="JABFAB010000013">
    <property type="protein sequence ID" value="MBA0668999.1"/>
    <property type="molecule type" value="Genomic_DNA"/>
</dbReference>
<dbReference type="AlphaFoldDB" id="A0A7J8W2Y7"/>
<keyword evidence="2" id="KW-1185">Reference proteome</keyword>
<evidence type="ECO:0000313" key="2">
    <source>
        <dbReference type="Proteomes" id="UP000593573"/>
    </source>
</evidence>
<accession>A0A7J8W2Y7</accession>
<sequence length="108" mass="11761">MGYGSTAMIYGHVLVFDFFRCLGHSNAEVVPHEVFNKLPLLGYFIYTPTKKREGTGFCVPSTCGGHNVGNAYTVCVKIICVDAILHEDVSVTVLATYVYHNASDVGLV</sequence>
<gene>
    <name evidence="1" type="ORF">Goklo_001854</name>
</gene>
<name>A0A7J8W2Y7_9ROSI</name>
<organism evidence="1 2">
    <name type="scientific">Gossypium klotzschianum</name>
    <dbReference type="NCBI Taxonomy" id="34286"/>
    <lineage>
        <taxon>Eukaryota</taxon>
        <taxon>Viridiplantae</taxon>
        <taxon>Streptophyta</taxon>
        <taxon>Embryophyta</taxon>
        <taxon>Tracheophyta</taxon>
        <taxon>Spermatophyta</taxon>
        <taxon>Magnoliopsida</taxon>
        <taxon>eudicotyledons</taxon>
        <taxon>Gunneridae</taxon>
        <taxon>Pentapetalae</taxon>
        <taxon>rosids</taxon>
        <taxon>malvids</taxon>
        <taxon>Malvales</taxon>
        <taxon>Malvaceae</taxon>
        <taxon>Malvoideae</taxon>
        <taxon>Gossypium</taxon>
    </lineage>
</organism>
<dbReference type="Proteomes" id="UP000593573">
    <property type="component" value="Unassembled WGS sequence"/>
</dbReference>